<organism evidence="2 3">
    <name type="scientific">Mucuna pruriens</name>
    <name type="common">Velvet bean</name>
    <name type="synonym">Dolichos pruriens</name>
    <dbReference type="NCBI Taxonomy" id="157652"/>
    <lineage>
        <taxon>Eukaryota</taxon>
        <taxon>Viridiplantae</taxon>
        <taxon>Streptophyta</taxon>
        <taxon>Embryophyta</taxon>
        <taxon>Tracheophyta</taxon>
        <taxon>Spermatophyta</taxon>
        <taxon>Magnoliopsida</taxon>
        <taxon>eudicotyledons</taxon>
        <taxon>Gunneridae</taxon>
        <taxon>Pentapetalae</taxon>
        <taxon>rosids</taxon>
        <taxon>fabids</taxon>
        <taxon>Fabales</taxon>
        <taxon>Fabaceae</taxon>
        <taxon>Papilionoideae</taxon>
        <taxon>50 kb inversion clade</taxon>
        <taxon>NPAAA clade</taxon>
        <taxon>indigoferoid/millettioid clade</taxon>
        <taxon>Phaseoleae</taxon>
        <taxon>Mucuna</taxon>
    </lineage>
</organism>
<evidence type="ECO:0000313" key="3">
    <source>
        <dbReference type="Proteomes" id="UP000257109"/>
    </source>
</evidence>
<keyword evidence="3" id="KW-1185">Reference proteome</keyword>
<dbReference type="Proteomes" id="UP000257109">
    <property type="component" value="Unassembled WGS sequence"/>
</dbReference>
<sequence length="79" mass="8968">MSKSEIREGKKSWNGLESIPRVNLEANKMYHFFFCKSSRVDQGQQKSLNRDEVVPARLTLSRPSQSRLDSSCLSAHAAQ</sequence>
<feature type="compositionally biased region" description="Polar residues" evidence="1">
    <location>
        <begin position="61"/>
        <end position="73"/>
    </location>
</feature>
<name>A0A371H300_MUCPR</name>
<evidence type="ECO:0000256" key="1">
    <source>
        <dbReference type="SAM" id="MobiDB-lite"/>
    </source>
</evidence>
<protein>
    <submittedName>
        <fullName evidence="2">Uncharacterized protein</fullName>
    </submittedName>
</protein>
<comment type="caution">
    <text evidence="2">The sequence shown here is derived from an EMBL/GenBank/DDBJ whole genome shotgun (WGS) entry which is preliminary data.</text>
</comment>
<dbReference type="EMBL" id="QJKJ01003723">
    <property type="protein sequence ID" value="RDX97165.1"/>
    <property type="molecule type" value="Genomic_DNA"/>
</dbReference>
<feature type="region of interest" description="Disordered" evidence="1">
    <location>
        <begin position="58"/>
        <end position="79"/>
    </location>
</feature>
<reference evidence="2" key="1">
    <citation type="submission" date="2018-05" db="EMBL/GenBank/DDBJ databases">
        <title>Draft genome of Mucuna pruriens seed.</title>
        <authorList>
            <person name="Nnadi N.E."/>
            <person name="Vos R."/>
            <person name="Hasami M.H."/>
            <person name="Devisetty U.K."/>
            <person name="Aguiy J.C."/>
        </authorList>
    </citation>
    <scope>NUCLEOTIDE SEQUENCE [LARGE SCALE GENOMIC DNA]</scope>
    <source>
        <strain evidence="2">JCA_2017</strain>
    </source>
</reference>
<dbReference type="AlphaFoldDB" id="A0A371H300"/>
<accession>A0A371H300</accession>
<proteinExistence type="predicted"/>
<feature type="non-terminal residue" evidence="2">
    <location>
        <position position="1"/>
    </location>
</feature>
<evidence type="ECO:0000313" key="2">
    <source>
        <dbReference type="EMBL" id="RDX97165.1"/>
    </source>
</evidence>
<gene>
    <name evidence="2" type="ORF">CR513_20094</name>
</gene>